<dbReference type="Gene3D" id="3.90.550.10">
    <property type="entry name" value="Spore Coat Polysaccharide Biosynthesis Protein SpsA, Chain A"/>
    <property type="match status" value="1"/>
</dbReference>
<dbReference type="InterPro" id="IPR001173">
    <property type="entry name" value="Glyco_trans_2-like"/>
</dbReference>
<keyword evidence="7" id="KW-1185">Reference proteome</keyword>
<sequence length="390" mass="43283">MEVLFFFLAFLLVLLALHPFSTYPLSLYWLNNLSRRSVKIHSNRLNQSSPSSYAVLMCAYNEAAVIEEKLNNLLSISSPNRNLEILVYNDYSSDATRAILDRYADRITVVHGSARAGKTHGMKTLVRMTSSEILIFTDANVMLSSDIVRRLAKYFRDPQIGLVCGTLKYTNGNESETASVGAAYWSLEETIKSLESDTGSVVGADGSIFAMRRALYPEVPDNIIDDFYVSLDVLCSGHRVVRAPDVRAWEKSSTDGKEEFSRKVRISCQAFNVHRMLWPRIARQGPAIAYRYVSHKLLRWITGPLLAAGGLFALLGLVSSRGLATAVGVCVTGLVVLALLRVIRPSLLKRIFEVGRAFVAISVGIWRSLSGDQFQIWTPPASVRTPSANR</sequence>
<reference evidence="6" key="1">
    <citation type="submission" date="2021-02" db="EMBL/GenBank/DDBJ databases">
        <title>Skermanella TT6 skin isolate.</title>
        <authorList>
            <person name="Lee K."/>
            <person name="Ganzorig M."/>
        </authorList>
    </citation>
    <scope>NUCLEOTIDE SEQUENCE</scope>
    <source>
        <strain evidence="6">TT6</strain>
    </source>
</reference>
<gene>
    <name evidence="6" type="ORF">IGS68_30270</name>
</gene>
<dbReference type="PANTHER" id="PTHR43630:SF1">
    <property type="entry name" value="POLY-BETA-1,6-N-ACETYL-D-GLUCOSAMINE SYNTHASE"/>
    <property type="match status" value="1"/>
</dbReference>
<proteinExistence type="inferred from homology"/>
<protein>
    <submittedName>
        <fullName evidence="6">Glycosyltransferase family 2 protein</fullName>
    </submittedName>
</protein>
<evidence type="ECO:0000259" key="5">
    <source>
        <dbReference type="Pfam" id="PF00535"/>
    </source>
</evidence>
<keyword evidence="6" id="KW-0614">Plasmid</keyword>
<evidence type="ECO:0000256" key="2">
    <source>
        <dbReference type="ARBA" id="ARBA00022676"/>
    </source>
</evidence>
<keyword evidence="3" id="KW-0808">Transferase</keyword>
<evidence type="ECO:0000313" key="6">
    <source>
        <dbReference type="EMBL" id="QQP92749.1"/>
    </source>
</evidence>
<evidence type="ECO:0000256" key="1">
    <source>
        <dbReference type="ARBA" id="ARBA00006739"/>
    </source>
</evidence>
<evidence type="ECO:0000313" key="7">
    <source>
        <dbReference type="Proteomes" id="UP000595197"/>
    </source>
</evidence>
<comment type="similarity">
    <text evidence="1">Belongs to the glycosyltransferase 2 family.</text>
</comment>
<dbReference type="SUPFAM" id="SSF53448">
    <property type="entry name" value="Nucleotide-diphospho-sugar transferases"/>
    <property type="match status" value="1"/>
</dbReference>
<organism evidence="6 7">
    <name type="scientific">Skermanella cutis</name>
    <dbReference type="NCBI Taxonomy" id="2775420"/>
    <lineage>
        <taxon>Bacteria</taxon>
        <taxon>Pseudomonadati</taxon>
        <taxon>Pseudomonadota</taxon>
        <taxon>Alphaproteobacteria</taxon>
        <taxon>Rhodospirillales</taxon>
        <taxon>Azospirillaceae</taxon>
        <taxon>Skermanella</taxon>
    </lineage>
</organism>
<keyword evidence="4" id="KW-1133">Transmembrane helix</keyword>
<accession>A0ABX7BF26</accession>
<dbReference type="CDD" id="cd06439">
    <property type="entry name" value="CESA_like_1"/>
    <property type="match status" value="1"/>
</dbReference>
<geneLocation type="plasmid" evidence="6 7">
    <name>pTT6-1</name>
</geneLocation>
<feature type="transmembrane region" description="Helical" evidence="4">
    <location>
        <begin position="297"/>
        <end position="317"/>
    </location>
</feature>
<keyword evidence="4" id="KW-0812">Transmembrane</keyword>
<evidence type="ECO:0000256" key="4">
    <source>
        <dbReference type="SAM" id="Phobius"/>
    </source>
</evidence>
<dbReference type="RefSeq" id="WP_201081903.1">
    <property type="nucleotide sequence ID" value="NZ_CP067421.1"/>
</dbReference>
<keyword evidence="4" id="KW-0472">Membrane</keyword>
<evidence type="ECO:0000256" key="3">
    <source>
        <dbReference type="ARBA" id="ARBA00022679"/>
    </source>
</evidence>
<dbReference type="PANTHER" id="PTHR43630">
    <property type="entry name" value="POLY-BETA-1,6-N-ACETYL-D-GLUCOSAMINE SYNTHASE"/>
    <property type="match status" value="1"/>
</dbReference>
<feature type="transmembrane region" description="Helical" evidence="4">
    <location>
        <begin position="323"/>
        <end position="343"/>
    </location>
</feature>
<keyword evidence="2" id="KW-0328">Glycosyltransferase</keyword>
<dbReference type="EMBL" id="CP067421">
    <property type="protein sequence ID" value="QQP92749.1"/>
    <property type="molecule type" value="Genomic_DNA"/>
</dbReference>
<name>A0ABX7BF26_9PROT</name>
<feature type="domain" description="Glycosyltransferase 2-like" evidence="5">
    <location>
        <begin position="55"/>
        <end position="216"/>
    </location>
</feature>
<dbReference type="Pfam" id="PF00535">
    <property type="entry name" value="Glycos_transf_2"/>
    <property type="match status" value="1"/>
</dbReference>
<dbReference type="Proteomes" id="UP000595197">
    <property type="component" value="Plasmid pTT6-1"/>
</dbReference>
<feature type="transmembrane region" description="Helical" evidence="4">
    <location>
        <begin position="6"/>
        <end position="30"/>
    </location>
</feature>
<dbReference type="InterPro" id="IPR029044">
    <property type="entry name" value="Nucleotide-diphossugar_trans"/>
</dbReference>